<dbReference type="Proteomes" id="UP000078576">
    <property type="component" value="Unassembled WGS sequence"/>
</dbReference>
<evidence type="ECO:0000313" key="1">
    <source>
        <dbReference type="EMBL" id="KUI57463.1"/>
    </source>
</evidence>
<reference evidence="2" key="1">
    <citation type="submission" date="2014-12" db="EMBL/GenBank/DDBJ databases">
        <title>Genome Sequence of Valsa Canker Pathogens Uncovers a Specific Adaption of Colonization on Woody Bark.</title>
        <authorList>
            <person name="Yin Z."/>
            <person name="Liu H."/>
            <person name="Gao X."/>
            <person name="Li Z."/>
            <person name="Song N."/>
            <person name="Ke X."/>
            <person name="Dai Q."/>
            <person name="Wu Y."/>
            <person name="Sun Y."/>
            <person name="Xu J.-R."/>
            <person name="Kang Z.K."/>
            <person name="Wang L."/>
            <person name="Huang L."/>
        </authorList>
    </citation>
    <scope>NUCLEOTIDE SEQUENCE [LARGE SCALE GENOMIC DNA]</scope>
    <source>
        <strain evidence="2">SXYL134</strain>
    </source>
</reference>
<gene>
    <name evidence="1" type="ORF">VP1G_10888</name>
</gene>
<name>A0A194V0L8_CYTMA</name>
<evidence type="ECO:0000313" key="2">
    <source>
        <dbReference type="Proteomes" id="UP000078576"/>
    </source>
</evidence>
<dbReference type="OrthoDB" id="186626at2759"/>
<keyword evidence="2" id="KW-1185">Reference proteome</keyword>
<dbReference type="AlphaFoldDB" id="A0A194V0L8"/>
<sequence>MSRDTWNTPKILADMHEFLAQFDFLIGIGSAKMKPLDELLTAERARVLVELGGYLGYSAILCAGADAHTWLRS</sequence>
<dbReference type="InterPro" id="IPR029063">
    <property type="entry name" value="SAM-dependent_MTases_sf"/>
</dbReference>
<dbReference type="Gene3D" id="3.40.50.150">
    <property type="entry name" value="Vaccinia Virus protein VP39"/>
    <property type="match status" value="1"/>
</dbReference>
<accession>A0A194V0L8</accession>
<dbReference type="EMBL" id="KN714700">
    <property type="protein sequence ID" value="KUI57463.1"/>
    <property type="molecule type" value="Genomic_DNA"/>
</dbReference>
<protein>
    <submittedName>
        <fullName evidence="1">Catechol O-methyltransferase 2</fullName>
    </submittedName>
</protein>
<organism evidence="1 2">
    <name type="scientific">Cytospora mali</name>
    <name type="common">Apple Valsa canker fungus</name>
    <name type="synonym">Valsa mali</name>
    <dbReference type="NCBI Taxonomy" id="578113"/>
    <lineage>
        <taxon>Eukaryota</taxon>
        <taxon>Fungi</taxon>
        <taxon>Dikarya</taxon>
        <taxon>Ascomycota</taxon>
        <taxon>Pezizomycotina</taxon>
        <taxon>Sordariomycetes</taxon>
        <taxon>Sordariomycetidae</taxon>
        <taxon>Diaporthales</taxon>
        <taxon>Cytosporaceae</taxon>
        <taxon>Cytospora</taxon>
    </lineage>
</organism>
<proteinExistence type="predicted"/>